<keyword evidence="2 5" id="KW-0812">Transmembrane</keyword>
<name>A0A3R8QA12_9SPHN</name>
<feature type="transmembrane region" description="Helical" evidence="5">
    <location>
        <begin position="31"/>
        <end position="54"/>
    </location>
</feature>
<evidence type="ECO:0000259" key="6">
    <source>
        <dbReference type="Pfam" id="PF07298"/>
    </source>
</evidence>
<feature type="domain" description="NnrU" evidence="6">
    <location>
        <begin position="1"/>
        <end position="205"/>
    </location>
</feature>
<comment type="caution">
    <text evidence="7">The sequence shown here is derived from an EMBL/GenBank/DDBJ whole genome shotgun (WGS) entry which is preliminary data.</text>
</comment>
<evidence type="ECO:0000256" key="2">
    <source>
        <dbReference type="ARBA" id="ARBA00022692"/>
    </source>
</evidence>
<dbReference type="Gene3D" id="1.20.120.1630">
    <property type="match status" value="1"/>
</dbReference>
<sequence length="219" mass="23929">MIAASLSFVGSHFLMSHPLRTSLVRRFGANGFMVVYSAISLITFAWMIIAFGRAPKADGLWPVGDIVWVAASVLTLIAAVLFAGSFIRNPSLPGVPDALAAQSPSGVFKATRHPMMWGFALWGVGHILVAPRIDNFIFSGSIVFLALAGSKAQEIKKRNLMGGQWAKWLRRTHFFVRPVALLRAGIGPWGAGILIWIIATWAHPFWDVGGAGLFRWFDL</sequence>
<dbReference type="Pfam" id="PF07298">
    <property type="entry name" value="NnrU"/>
    <property type="match status" value="1"/>
</dbReference>
<dbReference type="InterPro" id="IPR009915">
    <property type="entry name" value="NnrU_dom"/>
</dbReference>
<reference evidence="7 8" key="1">
    <citation type="submission" date="2018-12" db="EMBL/GenBank/DDBJ databases">
        <authorList>
            <person name="Kim S.-J."/>
            <person name="Jung G.-Y."/>
        </authorList>
    </citation>
    <scope>NUCLEOTIDE SEQUENCE [LARGE SCALE GENOMIC DNA]</scope>
    <source>
        <strain evidence="7 8">03SU3-P</strain>
    </source>
</reference>
<organism evidence="7 8">
    <name type="scientific">Sphingorhabdus wooponensis</name>
    <dbReference type="NCBI Taxonomy" id="940136"/>
    <lineage>
        <taxon>Bacteria</taxon>
        <taxon>Pseudomonadati</taxon>
        <taxon>Pseudomonadota</taxon>
        <taxon>Alphaproteobacteria</taxon>
        <taxon>Sphingomonadales</taxon>
        <taxon>Sphingomonadaceae</taxon>
        <taxon>Sphingorhabdus</taxon>
    </lineage>
</organism>
<dbReference type="AlphaFoldDB" id="A0A3R8QA12"/>
<comment type="subcellular location">
    <subcellularLocation>
        <location evidence="1">Membrane</location>
        <topology evidence="1">Multi-pass membrane protein</topology>
    </subcellularLocation>
</comment>
<evidence type="ECO:0000256" key="1">
    <source>
        <dbReference type="ARBA" id="ARBA00004141"/>
    </source>
</evidence>
<evidence type="ECO:0000256" key="4">
    <source>
        <dbReference type="ARBA" id="ARBA00023136"/>
    </source>
</evidence>
<feature type="transmembrane region" description="Helical" evidence="5">
    <location>
        <begin position="66"/>
        <end position="87"/>
    </location>
</feature>
<keyword evidence="4 5" id="KW-0472">Membrane</keyword>
<evidence type="ECO:0000313" key="7">
    <source>
        <dbReference type="EMBL" id="RRQ52880.1"/>
    </source>
</evidence>
<keyword evidence="8" id="KW-1185">Reference proteome</keyword>
<dbReference type="EMBL" id="RWJI01000001">
    <property type="protein sequence ID" value="RRQ52880.1"/>
    <property type="molecule type" value="Genomic_DNA"/>
</dbReference>
<dbReference type="GO" id="GO:0016020">
    <property type="term" value="C:membrane"/>
    <property type="evidence" value="ECO:0007669"/>
    <property type="project" value="UniProtKB-SubCell"/>
</dbReference>
<dbReference type="OrthoDB" id="7828645at2"/>
<protein>
    <submittedName>
        <fullName evidence="7">MFS transporter</fullName>
    </submittedName>
</protein>
<evidence type="ECO:0000256" key="5">
    <source>
        <dbReference type="SAM" id="Phobius"/>
    </source>
</evidence>
<keyword evidence="3 5" id="KW-1133">Transmembrane helix</keyword>
<proteinExistence type="predicted"/>
<accession>A0A3R8QA12</accession>
<feature type="transmembrane region" description="Helical" evidence="5">
    <location>
        <begin position="180"/>
        <end position="199"/>
    </location>
</feature>
<evidence type="ECO:0000313" key="8">
    <source>
        <dbReference type="Proteomes" id="UP000268553"/>
    </source>
</evidence>
<dbReference type="Proteomes" id="UP000268553">
    <property type="component" value="Unassembled WGS sequence"/>
</dbReference>
<gene>
    <name evidence="7" type="ORF">D7D48_05400</name>
</gene>
<evidence type="ECO:0000256" key="3">
    <source>
        <dbReference type="ARBA" id="ARBA00022989"/>
    </source>
</evidence>